<dbReference type="Proteomes" id="UP000325313">
    <property type="component" value="Unassembled WGS sequence"/>
</dbReference>
<gene>
    <name evidence="3" type="ORF">PGTUg99_031250</name>
</gene>
<feature type="region of interest" description="Disordered" evidence="1">
    <location>
        <begin position="114"/>
        <end position="140"/>
    </location>
</feature>
<organism evidence="3 4">
    <name type="scientific">Puccinia graminis f. sp. tritici</name>
    <dbReference type="NCBI Taxonomy" id="56615"/>
    <lineage>
        <taxon>Eukaryota</taxon>
        <taxon>Fungi</taxon>
        <taxon>Dikarya</taxon>
        <taxon>Basidiomycota</taxon>
        <taxon>Pucciniomycotina</taxon>
        <taxon>Pucciniomycetes</taxon>
        <taxon>Pucciniales</taxon>
        <taxon>Pucciniaceae</taxon>
        <taxon>Puccinia</taxon>
    </lineage>
</organism>
<evidence type="ECO:0000313" key="4">
    <source>
        <dbReference type="Proteomes" id="UP000325313"/>
    </source>
</evidence>
<reference evidence="3 4" key="1">
    <citation type="submission" date="2019-05" db="EMBL/GenBank/DDBJ databases">
        <title>Emergence of the Ug99 lineage of the wheat stem rust pathogen through somatic hybridization.</title>
        <authorList>
            <person name="Li F."/>
            <person name="Upadhyaya N.M."/>
            <person name="Sperschneider J."/>
            <person name="Matny O."/>
            <person name="Nguyen-Phuc H."/>
            <person name="Mago R."/>
            <person name="Raley C."/>
            <person name="Miller M.E."/>
            <person name="Silverstein K.A.T."/>
            <person name="Henningsen E."/>
            <person name="Hirsch C.D."/>
            <person name="Visser B."/>
            <person name="Pretorius Z.A."/>
            <person name="Steffenson B.J."/>
            <person name="Schwessinger B."/>
            <person name="Dodds P.N."/>
            <person name="Figueroa M."/>
        </authorList>
    </citation>
    <scope>NUCLEOTIDE SEQUENCE [LARGE SCALE GENOMIC DNA]</scope>
    <source>
        <strain evidence="3 4">Ug99</strain>
    </source>
</reference>
<evidence type="ECO:0000256" key="2">
    <source>
        <dbReference type="SAM" id="SignalP"/>
    </source>
</evidence>
<evidence type="ECO:0000256" key="1">
    <source>
        <dbReference type="SAM" id="MobiDB-lite"/>
    </source>
</evidence>
<feature type="region of interest" description="Disordered" evidence="1">
    <location>
        <begin position="171"/>
        <end position="194"/>
    </location>
</feature>
<proteinExistence type="predicted"/>
<accession>A0A5B0LWT5</accession>
<feature type="signal peptide" evidence="2">
    <location>
        <begin position="1"/>
        <end position="19"/>
    </location>
</feature>
<protein>
    <submittedName>
        <fullName evidence="3">Uncharacterized protein</fullName>
    </submittedName>
</protein>
<dbReference type="EMBL" id="VDEP01000506">
    <property type="protein sequence ID" value="KAA1068280.1"/>
    <property type="molecule type" value="Genomic_DNA"/>
</dbReference>
<comment type="caution">
    <text evidence="3">The sequence shown here is derived from an EMBL/GenBank/DDBJ whole genome shotgun (WGS) entry which is preliminary data.</text>
</comment>
<sequence>MRFCSLITLVALLLIQSEAAHSKFICNDGSKKDAKHGICVRKISQQHDPANKDLPPLKDMDVLVIDASPMGNGFTCAKLEIAKLPVEARYCCDFPPTHKLFHSESLYYTPGAVRREGDGSFGPSRDGTSQRGSTPHTRAPYKVSMTVAMCPSGKSPPMTVKNVRLATAAAVVPQPTPHREGNVYSPTSCPPVEK</sequence>
<keyword evidence="2" id="KW-0732">Signal</keyword>
<evidence type="ECO:0000313" key="3">
    <source>
        <dbReference type="EMBL" id="KAA1068280.1"/>
    </source>
</evidence>
<dbReference type="AlphaFoldDB" id="A0A5B0LWT5"/>
<feature type="compositionally biased region" description="Polar residues" evidence="1">
    <location>
        <begin position="126"/>
        <end position="136"/>
    </location>
</feature>
<name>A0A5B0LWT5_PUCGR</name>
<feature type="chain" id="PRO_5023010808" evidence="2">
    <location>
        <begin position="20"/>
        <end position="194"/>
    </location>
</feature>